<reference evidence="1" key="1">
    <citation type="submission" date="2018-02" db="EMBL/GenBank/DDBJ databases">
        <title>Rhizophora mucronata_Transcriptome.</title>
        <authorList>
            <person name="Meera S.P."/>
            <person name="Sreeshan A."/>
            <person name="Augustine A."/>
        </authorList>
    </citation>
    <scope>NUCLEOTIDE SEQUENCE</scope>
    <source>
        <tissue evidence="1">Leaf</tissue>
    </source>
</reference>
<sequence length="43" mass="5170">MYSRLSVPNMSQTMYEKNRRIETEKQDYVGRISMLINFAILEI</sequence>
<organism evidence="1">
    <name type="scientific">Rhizophora mucronata</name>
    <name type="common">Asiatic mangrove</name>
    <dbReference type="NCBI Taxonomy" id="61149"/>
    <lineage>
        <taxon>Eukaryota</taxon>
        <taxon>Viridiplantae</taxon>
        <taxon>Streptophyta</taxon>
        <taxon>Embryophyta</taxon>
        <taxon>Tracheophyta</taxon>
        <taxon>Spermatophyta</taxon>
        <taxon>Magnoliopsida</taxon>
        <taxon>eudicotyledons</taxon>
        <taxon>Gunneridae</taxon>
        <taxon>Pentapetalae</taxon>
        <taxon>rosids</taxon>
        <taxon>fabids</taxon>
        <taxon>Malpighiales</taxon>
        <taxon>Rhizophoraceae</taxon>
        <taxon>Rhizophora</taxon>
    </lineage>
</organism>
<evidence type="ECO:0000313" key="1">
    <source>
        <dbReference type="EMBL" id="MBX65144.1"/>
    </source>
</evidence>
<protein>
    <submittedName>
        <fullName evidence="1">Uncharacterized protein</fullName>
    </submittedName>
</protein>
<dbReference type="AlphaFoldDB" id="A0A2P2QE16"/>
<dbReference type="EMBL" id="GGEC01084660">
    <property type="protein sequence ID" value="MBX65144.1"/>
    <property type="molecule type" value="Transcribed_RNA"/>
</dbReference>
<proteinExistence type="predicted"/>
<accession>A0A2P2QE16</accession>
<name>A0A2P2QE16_RHIMU</name>